<protein>
    <submittedName>
        <fullName evidence="1">Uncharacterized protein</fullName>
    </submittedName>
</protein>
<organism evidence="1 2">
    <name type="scientific">Nostoc paludosum FACHB-159</name>
    <dbReference type="NCBI Taxonomy" id="2692908"/>
    <lineage>
        <taxon>Bacteria</taxon>
        <taxon>Bacillati</taxon>
        <taxon>Cyanobacteriota</taxon>
        <taxon>Cyanophyceae</taxon>
        <taxon>Nostocales</taxon>
        <taxon>Nostocaceae</taxon>
        <taxon>Nostoc</taxon>
    </lineage>
</organism>
<evidence type="ECO:0000313" key="1">
    <source>
        <dbReference type="EMBL" id="MBD2739710.1"/>
    </source>
</evidence>
<accession>A0ABR8KP21</accession>
<dbReference type="EMBL" id="JACJTU010000107">
    <property type="protein sequence ID" value="MBD2739710.1"/>
    <property type="molecule type" value="Genomic_DNA"/>
</dbReference>
<dbReference type="RefSeq" id="WP_190960189.1">
    <property type="nucleotide sequence ID" value="NZ_JACJTU010000107.1"/>
</dbReference>
<name>A0ABR8KP21_9NOSO</name>
<gene>
    <name evidence="1" type="ORF">H6H03_38685</name>
</gene>
<reference evidence="1 2" key="1">
    <citation type="journal article" date="2020" name="ISME J.">
        <title>Comparative genomics reveals insights into cyanobacterial evolution and habitat adaptation.</title>
        <authorList>
            <person name="Chen M.Y."/>
            <person name="Teng W.K."/>
            <person name="Zhao L."/>
            <person name="Hu C.X."/>
            <person name="Zhou Y.K."/>
            <person name="Han B.P."/>
            <person name="Song L.R."/>
            <person name="Shu W.S."/>
        </authorList>
    </citation>
    <scope>NUCLEOTIDE SEQUENCE [LARGE SCALE GENOMIC DNA]</scope>
    <source>
        <strain evidence="1 2">FACHB-159</strain>
    </source>
</reference>
<dbReference type="Proteomes" id="UP000637383">
    <property type="component" value="Unassembled WGS sequence"/>
</dbReference>
<keyword evidence="2" id="KW-1185">Reference proteome</keyword>
<comment type="caution">
    <text evidence="1">The sequence shown here is derived from an EMBL/GenBank/DDBJ whole genome shotgun (WGS) entry which is preliminary data.</text>
</comment>
<sequence>MTDDARINDIYLRLNELTEDVATLKIQAGTIGTSQVAIARTVTLATGLASDMREVKADIRQVKADIRNIDASIEEILRLLRDRNNPSA</sequence>
<proteinExistence type="predicted"/>
<evidence type="ECO:0000313" key="2">
    <source>
        <dbReference type="Proteomes" id="UP000637383"/>
    </source>
</evidence>